<sequence length="61" mass="7039">MTDKHLRRVSVEQITGLSRSSIYAMMARNEFPHPIRLSARAVAWPESAISEWLKSRPSTER</sequence>
<dbReference type="EMBL" id="RPEM01000001">
    <property type="protein sequence ID" value="TGD45355.1"/>
    <property type="molecule type" value="Genomic_DNA"/>
</dbReference>
<organism evidence="1 2">
    <name type="scientific">Pseudotabrizicola sediminis</name>
    <dbReference type="NCBI Taxonomy" id="2486418"/>
    <lineage>
        <taxon>Bacteria</taxon>
        <taxon>Pseudomonadati</taxon>
        <taxon>Pseudomonadota</taxon>
        <taxon>Alphaproteobacteria</taxon>
        <taxon>Rhodobacterales</taxon>
        <taxon>Paracoccaceae</taxon>
        <taxon>Pseudotabrizicola</taxon>
    </lineage>
</organism>
<dbReference type="RefSeq" id="WP_135428733.1">
    <property type="nucleotide sequence ID" value="NZ_RPEM01000001.1"/>
</dbReference>
<dbReference type="PANTHER" id="PTHR36154:SF3">
    <property type="entry name" value="REGULATORY PROTEIN"/>
    <property type="match status" value="1"/>
</dbReference>
<dbReference type="PANTHER" id="PTHR36154">
    <property type="entry name" value="DNA-BINDING TRANSCRIPTIONAL ACTIVATOR ALPA"/>
    <property type="match status" value="1"/>
</dbReference>
<dbReference type="InterPro" id="IPR052931">
    <property type="entry name" value="Prophage_regulatory_activator"/>
</dbReference>
<dbReference type="Pfam" id="PF05930">
    <property type="entry name" value="Phage_AlpA"/>
    <property type="match status" value="1"/>
</dbReference>
<accession>A0ABY2KRF0</accession>
<evidence type="ECO:0000313" key="2">
    <source>
        <dbReference type="Proteomes" id="UP000297741"/>
    </source>
</evidence>
<keyword evidence="2" id="KW-1185">Reference proteome</keyword>
<proteinExistence type="predicted"/>
<dbReference type="Gene3D" id="1.10.238.160">
    <property type="match status" value="1"/>
</dbReference>
<protein>
    <submittedName>
        <fullName evidence="1">AlpA family phage regulatory protein</fullName>
    </submittedName>
</protein>
<dbReference type="Proteomes" id="UP000297741">
    <property type="component" value="Unassembled WGS sequence"/>
</dbReference>
<dbReference type="InterPro" id="IPR010260">
    <property type="entry name" value="AlpA"/>
</dbReference>
<name>A0ABY2KRF0_9RHOB</name>
<comment type="caution">
    <text evidence="1">The sequence shown here is derived from an EMBL/GenBank/DDBJ whole genome shotgun (WGS) entry which is preliminary data.</text>
</comment>
<evidence type="ECO:0000313" key="1">
    <source>
        <dbReference type="EMBL" id="TGD45355.1"/>
    </source>
</evidence>
<reference evidence="1 2" key="1">
    <citation type="submission" date="2018-11" db="EMBL/GenBank/DDBJ databases">
        <title>Tabrizicola sp. isolated from sediment of alpine lake.</title>
        <authorList>
            <person name="Liu Z."/>
        </authorList>
    </citation>
    <scope>NUCLEOTIDE SEQUENCE [LARGE SCALE GENOMIC DNA]</scope>
    <source>
        <strain evidence="1 2">DRYC-M-16</strain>
    </source>
</reference>
<gene>
    <name evidence="1" type="ORF">EEB11_02045</name>
</gene>